<keyword evidence="4" id="KW-0862">Zinc</keyword>
<name>A0ABY9EBK2_9GAMM</name>
<keyword evidence="3" id="KW-0479">Metal-binding</keyword>
<dbReference type="Pfam" id="PF08240">
    <property type="entry name" value="ADH_N"/>
    <property type="match status" value="1"/>
</dbReference>
<dbReference type="InterPro" id="IPR013154">
    <property type="entry name" value="ADH-like_N"/>
</dbReference>
<evidence type="ECO:0000259" key="6">
    <source>
        <dbReference type="Pfam" id="PF08240"/>
    </source>
</evidence>
<evidence type="ECO:0000256" key="5">
    <source>
        <dbReference type="ARBA" id="ARBA00023002"/>
    </source>
</evidence>
<dbReference type="PANTHER" id="PTHR43350">
    <property type="entry name" value="NAD-DEPENDENT ALCOHOL DEHYDROGENASE"/>
    <property type="match status" value="1"/>
</dbReference>
<dbReference type="EMBL" id="CP098023">
    <property type="protein sequence ID" value="WKD49736.1"/>
    <property type="molecule type" value="Genomic_DNA"/>
</dbReference>
<organism evidence="7 8">
    <name type="scientific">Microbulbifer spongiae</name>
    <dbReference type="NCBI Taxonomy" id="2944933"/>
    <lineage>
        <taxon>Bacteria</taxon>
        <taxon>Pseudomonadati</taxon>
        <taxon>Pseudomonadota</taxon>
        <taxon>Gammaproteobacteria</taxon>
        <taxon>Cellvibrionales</taxon>
        <taxon>Microbulbiferaceae</taxon>
        <taxon>Microbulbifer</taxon>
    </lineage>
</organism>
<accession>A0ABY9EBK2</accession>
<dbReference type="SUPFAM" id="SSF50129">
    <property type="entry name" value="GroES-like"/>
    <property type="match status" value="1"/>
</dbReference>
<comment type="cofactor">
    <cofactor evidence="1">
        <name>Zn(2+)</name>
        <dbReference type="ChEBI" id="CHEBI:29105"/>
    </cofactor>
</comment>
<proteinExistence type="inferred from homology"/>
<dbReference type="PANTHER" id="PTHR43350:SF21">
    <property type="entry name" value="S-NITROSOMYCOTHIOL REDUCTASE MSCR"/>
    <property type="match status" value="1"/>
</dbReference>
<dbReference type="Gene3D" id="3.90.180.10">
    <property type="entry name" value="Medium-chain alcohol dehydrogenases, catalytic domain"/>
    <property type="match status" value="1"/>
</dbReference>
<evidence type="ECO:0000256" key="3">
    <source>
        <dbReference type="ARBA" id="ARBA00022723"/>
    </source>
</evidence>
<keyword evidence="8" id="KW-1185">Reference proteome</keyword>
<evidence type="ECO:0000256" key="4">
    <source>
        <dbReference type="ARBA" id="ARBA00022833"/>
    </source>
</evidence>
<evidence type="ECO:0000313" key="7">
    <source>
        <dbReference type="EMBL" id="WKD49736.1"/>
    </source>
</evidence>
<dbReference type="InterPro" id="IPR002328">
    <property type="entry name" value="ADH_Zn_CS"/>
</dbReference>
<protein>
    <submittedName>
        <fullName evidence="7">Alcohol dehydrogenase catalytic domain-containing protein</fullName>
    </submittedName>
</protein>
<dbReference type="Proteomes" id="UP001321520">
    <property type="component" value="Chromosome"/>
</dbReference>
<dbReference type="PROSITE" id="PS00059">
    <property type="entry name" value="ADH_ZINC"/>
    <property type="match status" value="1"/>
</dbReference>
<evidence type="ECO:0000313" key="8">
    <source>
        <dbReference type="Proteomes" id="UP001321520"/>
    </source>
</evidence>
<sequence>MQITAAFVREKNGPFTLEPLELDPPSEGEILVRIAACGICRADLSVRDQYYPTPLPVVLGHEGAGVVEAVGKGVKTVSV</sequence>
<evidence type="ECO:0000256" key="2">
    <source>
        <dbReference type="ARBA" id="ARBA00008072"/>
    </source>
</evidence>
<comment type="similarity">
    <text evidence="2">Belongs to the zinc-containing alcohol dehydrogenase family.</text>
</comment>
<keyword evidence="5" id="KW-0560">Oxidoreductase</keyword>
<gene>
    <name evidence="7" type="ORF">M8T91_17880</name>
</gene>
<dbReference type="InterPro" id="IPR011032">
    <property type="entry name" value="GroES-like_sf"/>
</dbReference>
<feature type="domain" description="Alcohol dehydrogenase-like N-terminal" evidence="6">
    <location>
        <begin position="27"/>
        <end position="78"/>
    </location>
</feature>
<evidence type="ECO:0000256" key="1">
    <source>
        <dbReference type="ARBA" id="ARBA00001947"/>
    </source>
</evidence>
<dbReference type="RefSeq" id="WP_301415587.1">
    <property type="nucleotide sequence ID" value="NZ_CP098023.1"/>
</dbReference>
<reference evidence="7 8" key="1">
    <citation type="submission" date="2022-05" db="EMBL/GenBank/DDBJ databases">
        <title>Microbulbifer sp. nov., isolated from sponge.</title>
        <authorList>
            <person name="Gao L."/>
        </authorList>
    </citation>
    <scope>NUCLEOTIDE SEQUENCE [LARGE SCALE GENOMIC DNA]</scope>
    <source>
        <strain evidence="7 8">MI-G</strain>
    </source>
</reference>